<feature type="region of interest" description="Disordered" evidence="13">
    <location>
        <begin position="262"/>
        <end position="290"/>
    </location>
</feature>
<dbReference type="GO" id="GO:0060070">
    <property type="term" value="P:canonical Wnt signaling pathway"/>
    <property type="evidence" value="ECO:0007669"/>
    <property type="project" value="TreeGrafter"/>
</dbReference>
<keyword evidence="16" id="KW-1185">Reference proteome</keyword>
<comment type="function">
    <text evidence="9">Segment polarity protein. Functions together with arm to transduce the Wingless (Wg) signal in embryos and in developing adult tissues. Acts as a transcriptional activator, but in the absence of arm, it binds to gro and acts as a transcriptional repressor of wg-responsive genes.</text>
</comment>
<dbReference type="InterPro" id="IPR009071">
    <property type="entry name" value="HMG_box_dom"/>
</dbReference>
<dbReference type="Pfam" id="PF00505">
    <property type="entry name" value="HMG_box"/>
    <property type="match status" value="1"/>
</dbReference>
<dbReference type="SUPFAM" id="SSF47095">
    <property type="entry name" value="HMG-box"/>
    <property type="match status" value="1"/>
</dbReference>
<feature type="compositionally biased region" description="Basic and acidic residues" evidence="13">
    <location>
        <begin position="27"/>
        <end position="37"/>
    </location>
</feature>
<dbReference type="InterPro" id="IPR036910">
    <property type="entry name" value="HMG_box_dom_sf"/>
</dbReference>
<dbReference type="Gene3D" id="1.10.30.10">
    <property type="entry name" value="High mobility group box domain"/>
    <property type="match status" value="1"/>
</dbReference>
<feature type="domain" description="HMG box" evidence="14">
    <location>
        <begin position="291"/>
        <end position="359"/>
    </location>
</feature>
<protein>
    <recommendedName>
        <fullName evidence="11">dTCF</fullName>
    </recommendedName>
</protein>
<evidence type="ECO:0000256" key="3">
    <source>
        <dbReference type="ARBA" id="ARBA00022687"/>
    </source>
</evidence>
<gene>
    <name evidence="15" type="ORF">LARSCL_LOCUS87</name>
</gene>
<name>A0AAV1YQ97_9ARAC</name>
<dbReference type="CDD" id="cd21996">
    <property type="entry name" value="HMG-box_TCF7-like"/>
    <property type="match status" value="1"/>
</dbReference>
<dbReference type="GO" id="GO:0000785">
    <property type="term" value="C:chromatin"/>
    <property type="evidence" value="ECO:0007669"/>
    <property type="project" value="TreeGrafter"/>
</dbReference>
<evidence type="ECO:0000256" key="1">
    <source>
        <dbReference type="ARBA" id="ARBA00004123"/>
    </source>
</evidence>
<dbReference type="SMART" id="SM00398">
    <property type="entry name" value="HMG"/>
    <property type="match status" value="1"/>
</dbReference>
<dbReference type="GO" id="GO:0001222">
    <property type="term" value="F:transcription corepressor binding"/>
    <property type="evidence" value="ECO:0007669"/>
    <property type="project" value="UniProtKB-ARBA"/>
</dbReference>
<feature type="DNA-binding region" description="HMG box" evidence="12">
    <location>
        <begin position="291"/>
        <end position="359"/>
    </location>
</feature>
<evidence type="ECO:0000313" key="15">
    <source>
        <dbReference type="EMBL" id="CAL1260876.1"/>
    </source>
</evidence>
<comment type="subcellular location">
    <subcellularLocation>
        <location evidence="1">Nucleus</location>
    </subcellularLocation>
</comment>
<dbReference type="Proteomes" id="UP001497382">
    <property type="component" value="Unassembled WGS sequence"/>
</dbReference>
<evidence type="ECO:0000256" key="12">
    <source>
        <dbReference type="PROSITE-ProRule" id="PRU00267"/>
    </source>
</evidence>
<evidence type="ECO:0000256" key="13">
    <source>
        <dbReference type="SAM" id="MobiDB-lite"/>
    </source>
</evidence>
<feature type="compositionally biased region" description="Low complexity" evidence="13">
    <location>
        <begin position="465"/>
        <end position="488"/>
    </location>
</feature>
<dbReference type="SMART" id="SM01366">
    <property type="entry name" value="c-clamp"/>
    <property type="match status" value="1"/>
</dbReference>
<dbReference type="PROSITE" id="PS50118">
    <property type="entry name" value="HMG_BOX_2"/>
    <property type="match status" value="1"/>
</dbReference>
<dbReference type="GO" id="GO:0000981">
    <property type="term" value="F:DNA-binding transcription factor activity, RNA polymerase II-specific"/>
    <property type="evidence" value="ECO:0007669"/>
    <property type="project" value="TreeGrafter"/>
</dbReference>
<keyword evidence="5 12" id="KW-0238">DNA-binding</keyword>
<feature type="compositionally biased region" description="Polar residues" evidence="13">
    <location>
        <begin position="448"/>
        <end position="457"/>
    </location>
</feature>
<dbReference type="InterPro" id="IPR027397">
    <property type="entry name" value="Catenin-bd_sf"/>
</dbReference>
<evidence type="ECO:0000256" key="5">
    <source>
        <dbReference type="ARBA" id="ARBA00023125"/>
    </source>
</evidence>
<dbReference type="PANTHER" id="PTHR10373:SF38">
    <property type="entry name" value="PROTEIN PANGOLIN, ISOFORM J"/>
    <property type="match status" value="1"/>
</dbReference>
<dbReference type="FunFam" id="1.10.30.10:FF:000001">
    <property type="entry name" value="transcription factor 7 isoform X2"/>
    <property type="match status" value="1"/>
</dbReference>
<organism evidence="15 16">
    <name type="scientific">Larinioides sclopetarius</name>
    <dbReference type="NCBI Taxonomy" id="280406"/>
    <lineage>
        <taxon>Eukaryota</taxon>
        <taxon>Metazoa</taxon>
        <taxon>Ecdysozoa</taxon>
        <taxon>Arthropoda</taxon>
        <taxon>Chelicerata</taxon>
        <taxon>Arachnida</taxon>
        <taxon>Araneae</taxon>
        <taxon>Araneomorphae</taxon>
        <taxon>Entelegynae</taxon>
        <taxon>Araneoidea</taxon>
        <taxon>Araneidae</taxon>
        <taxon>Larinioides</taxon>
    </lineage>
</organism>
<dbReference type="InterPro" id="IPR024940">
    <property type="entry name" value="TCF/LEF"/>
</dbReference>
<comment type="similarity">
    <text evidence="2">Belongs to the TCF/LEF family.</text>
</comment>
<evidence type="ECO:0000256" key="9">
    <source>
        <dbReference type="ARBA" id="ARBA00053480"/>
    </source>
</evidence>
<evidence type="ECO:0000256" key="8">
    <source>
        <dbReference type="ARBA" id="ARBA00023242"/>
    </source>
</evidence>
<keyword evidence="7" id="KW-0804">Transcription</keyword>
<dbReference type="PANTHER" id="PTHR10373">
    <property type="entry name" value="TRANSCRIPTION FACTOR 7 FAMILY MEMBER"/>
    <property type="match status" value="1"/>
</dbReference>
<keyword evidence="3" id="KW-0879">Wnt signaling pathway</keyword>
<dbReference type="AlphaFoldDB" id="A0AAV1YQ97"/>
<dbReference type="GO" id="GO:0000978">
    <property type="term" value="F:RNA polymerase II cis-regulatory region sequence-specific DNA binding"/>
    <property type="evidence" value="ECO:0007669"/>
    <property type="project" value="TreeGrafter"/>
</dbReference>
<dbReference type="GO" id="GO:1990907">
    <property type="term" value="C:beta-catenin-TCF complex"/>
    <property type="evidence" value="ECO:0007669"/>
    <property type="project" value="TreeGrafter"/>
</dbReference>
<accession>A0AAV1YQ97</accession>
<keyword evidence="8 12" id="KW-0539">Nucleus</keyword>
<evidence type="ECO:0000256" key="6">
    <source>
        <dbReference type="ARBA" id="ARBA00023159"/>
    </source>
</evidence>
<dbReference type="GO" id="GO:0007435">
    <property type="term" value="P:salivary gland morphogenesis"/>
    <property type="evidence" value="ECO:0007669"/>
    <property type="project" value="UniProtKB-ARBA"/>
</dbReference>
<evidence type="ECO:0000256" key="10">
    <source>
        <dbReference type="ARBA" id="ARBA00061799"/>
    </source>
</evidence>
<feature type="region of interest" description="Disordered" evidence="13">
    <location>
        <begin position="417"/>
        <end position="502"/>
    </location>
</feature>
<dbReference type="EMBL" id="CAXIEN010000001">
    <property type="protein sequence ID" value="CAL1260876.1"/>
    <property type="molecule type" value="Genomic_DNA"/>
</dbReference>
<dbReference type="GO" id="GO:0019900">
    <property type="term" value="F:kinase binding"/>
    <property type="evidence" value="ECO:0007669"/>
    <property type="project" value="UniProtKB-ARBA"/>
</dbReference>
<keyword evidence="4" id="KW-0805">Transcription regulation</keyword>
<feature type="compositionally biased region" description="Basic and acidic residues" evidence="13">
    <location>
        <begin position="278"/>
        <end position="288"/>
    </location>
</feature>
<evidence type="ECO:0000259" key="14">
    <source>
        <dbReference type="PROSITE" id="PS50118"/>
    </source>
</evidence>
<evidence type="ECO:0000313" key="16">
    <source>
        <dbReference type="Proteomes" id="UP001497382"/>
    </source>
</evidence>
<reference evidence="15 16" key="1">
    <citation type="submission" date="2024-04" db="EMBL/GenBank/DDBJ databases">
        <authorList>
            <person name="Rising A."/>
            <person name="Reimegard J."/>
            <person name="Sonavane S."/>
            <person name="Akerstrom W."/>
            <person name="Nylinder S."/>
            <person name="Hedman E."/>
            <person name="Kallberg Y."/>
        </authorList>
    </citation>
    <scope>NUCLEOTIDE SEQUENCE [LARGE SCALE GENOMIC DNA]</scope>
</reference>
<keyword evidence="6" id="KW-0010">Activator</keyword>
<dbReference type="GO" id="GO:0007500">
    <property type="term" value="P:mesodermal cell fate determination"/>
    <property type="evidence" value="ECO:0007669"/>
    <property type="project" value="UniProtKB-ARBA"/>
</dbReference>
<dbReference type="GO" id="GO:0072091">
    <property type="term" value="P:regulation of stem cell proliferation"/>
    <property type="evidence" value="ECO:0007669"/>
    <property type="project" value="UniProtKB-ARBA"/>
</dbReference>
<dbReference type="GO" id="GO:0035277">
    <property type="term" value="P:spiracle morphogenesis, open tracheal system"/>
    <property type="evidence" value="ECO:0007669"/>
    <property type="project" value="UniProtKB-ARBA"/>
</dbReference>
<sequence length="540" mass="60172">MPHASDVSPDDEVKVYQNEGEGEEEERSSAENLKEVKTSLVTEVVEEEEQHRKNAPSFIPSSKPSRSLAEPISPHLPGKHFEYLPPAFGYVMSPYHPHPNGPYGAISMVNRVPLVPPNHSSSPLPFMMYSSEQCQPPPAHMGISHLNHKTGIGRAPVYPLASPSQFHPPIFSPDFQQFPWPHPSTMYSMASSFRYPPAMPIPPTNMQNKYPSYPGMLSPGIHNSMGHHPMITSGPKMESSDHQDNSYLCNFPYRGFSSFSPISSPLSQTQNTSNHAESTPRSRSEQKKSHIKKPLNAFMLFMKEQRPLVVKEVTLKESAAINQILGKRWHALSREEQAKYYEKASIERQQHRQRYPEWTARDNYAINTKKKKRKRDKSQDGDGNNPKKCRARFGLDKQESWCKPCRRKKKCIAYRSGSDNTAGESEDNIGSVESMGSLEAPTPDSRYSADTNDGSDSGNHEPESSEFSLSSPPIEALPSVSSPTSVPRPVEKVQSLNGDSHTFNIKHLTGDRIPVEVEVHHVGLPTPPSTDSSTAAMAPS</sequence>
<dbReference type="Gene3D" id="4.10.900.10">
    <property type="entry name" value="TCF3-CBD (Catenin binding domain)"/>
    <property type="match status" value="1"/>
</dbReference>
<evidence type="ECO:0000256" key="11">
    <source>
        <dbReference type="ARBA" id="ARBA00080285"/>
    </source>
</evidence>
<feature type="compositionally biased region" description="Polar residues" evidence="13">
    <location>
        <begin position="268"/>
        <end position="277"/>
    </location>
</feature>
<dbReference type="GO" id="GO:0010628">
    <property type="term" value="P:positive regulation of gene expression"/>
    <property type="evidence" value="ECO:0007669"/>
    <property type="project" value="UniProtKB-ARBA"/>
</dbReference>
<evidence type="ECO:0000256" key="2">
    <source>
        <dbReference type="ARBA" id="ARBA00006569"/>
    </source>
</evidence>
<evidence type="ECO:0000256" key="7">
    <source>
        <dbReference type="ARBA" id="ARBA00023163"/>
    </source>
</evidence>
<comment type="subunit">
    <text evidence="10">Binds to the beta-catenin homolog arm or to gro.</text>
</comment>
<proteinExistence type="inferred from homology"/>
<comment type="caution">
    <text evidence="15">The sequence shown here is derived from an EMBL/GenBank/DDBJ whole genome shotgun (WGS) entry which is preliminary data.</text>
</comment>
<feature type="region of interest" description="Disordered" evidence="13">
    <location>
        <begin position="1"/>
        <end position="73"/>
    </location>
</feature>
<dbReference type="GO" id="GO:0045892">
    <property type="term" value="P:negative regulation of DNA-templated transcription"/>
    <property type="evidence" value="ECO:0007669"/>
    <property type="project" value="UniProtKB-ARBA"/>
</dbReference>
<evidence type="ECO:0000256" key="4">
    <source>
        <dbReference type="ARBA" id="ARBA00023015"/>
    </source>
</evidence>
<feature type="region of interest" description="Disordered" evidence="13">
    <location>
        <begin position="345"/>
        <end position="390"/>
    </location>
</feature>